<dbReference type="AlphaFoldDB" id="A0A1W2G772"/>
<evidence type="ECO:0000256" key="5">
    <source>
        <dbReference type="ARBA" id="ARBA00023136"/>
    </source>
</evidence>
<dbReference type="EMBL" id="FWYF01000001">
    <property type="protein sequence ID" value="SMD32441.1"/>
    <property type="molecule type" value="Genomic_DNA"/>
</dbReference>
<accession>A0A1W2G772</accession>
<evidence type="ECO:0000256" key="3">
    <source>
        <dbReference type="ARBA" id="ARBA00022692"/>
    </source>
</evidence>
<feature type="transmembrane region" description="Helical" evidence="6">
    <location>
        <begin position="378"/>
        <end position="400"/>
    </location>
</feature>
<evidence type="ECO:0000313" key="9">
    <source>
        <dbReference type="EMBL" id="SMD32441.1"/>
    </source>
</evidence>
<evidence type="ECO:0000313" key="10">
    <source>
        <dbReference type="Proteomes" id="UP000192472"/>
    </source>
</evidence>
<evidence type="ECO:0000259" key="7">
    <source>
        <dbReference type="Pfam" id="PF02687"/>
    </source>
</evidence>
<proteinExistence type="predicted"/>
<evidence type="ECO:0000256" key="1">
    <source>
        <dbReference type="ARBA" id="ARBA00004651"/>
    </source>
</evidence>
<feature type="domain" description="MacB-like periplasmic core" evidence="8">
    <location>
        <begin position="20"/>
        <end position="239"/>
    </location>
</feature>
<dbReference type="Proteomes" id="UP000192472">
    <property type="component" value="Unassembled WGS sequence"/>
</dbReference>
<dbReference type="OrthoDB" id="5933722at2"/>
<dbReference type="PANTHER" id="PTHR30572:SF18">
    <property type="entry name" value="ABC-TYPE MACROLIDE FAMILY EXPORT SYSTEM PERMEASE COMPONENT 2"/>
    <property type="match status" value="1"/>
</dbReference>
<evidence type="ECO:0000256" key="2">
    <source>
        <dbReference type="ARBA" id="ARBA00022475"/>
    </source>
</evidence>
<evidence type="ECO:0000256" key="6">
    <source>
        <dbReference type="SAM" id="Phobius"/>
    </source>
</evidence>
<organism evidence="9 10">
    <name type="scientific">Reichenbachiella faecimaris</name>
    <dbReference type="NCBI Taxonomy" id="692418"/>
    <lineage>
        <taxon>Bacteria</taxon>
        <taxon>Pseudomonadati</taxon>
        <taxon>Bacteroidota</taxon>
        <taxon>Cytophagia</taxon>
        <taxon>Cytophagales</taxon>
        <taxon>Reichenbachiellaceae</taxon>
        <taxon>Reichenbachiella</taxon>
    </lineage>
</organism>
<keyword evidence="4 6" id="KW-1133">Transmembrane helix</keyword>
<dbReference type="GO" id="GO:0005886">
    <property type="term" value="C:plasma membrane"/>
    <property type="evidence" value="ECO:0007669"/>
    <property type="project" value="UniProtKB-SubCell"/>
</dbReference>
<feature type="transmembrane region" description="Helical" evidence="6">
    <location>
        <begin position="764"/>
        <end position="787"/>
    </location>
</feature>
<reference evidence="9 10" key="1">
    <citation type="submission" date="2017-04" db="EMBL/GenBank/DDBJ databases">
        <authorList>
            <person name="Afonso C.L."/>
            <person name="Miller P.J."/>
            <person name="Scott M.A."/>
            <person name="Spackman E."/>
            <person name="Goraichik I."/>
            <person name="Dimitrov K.M."/>
            <person name="Suarez D.L."/>
            <person name="Swayne D.E."/>
        </authorList>
    </citation>
    <scope>NUCLEOTIDE SEQUENCE [LARGE SCALE GENOMIC DNA]</scope>
    <source>
        <strain evidence="9 10">DSM 26133</strain>
    </source>
</reference>
<gene>
    <name evidence="9" type="ORF">SAMN04488029_0786</name>
</gene>
<feature type="transmembrane region" description="Helical" evidence="6">
    <location>
        <begin position="21"/>
        <end position="41"/>
    </location>
</feature>
<feature type="transmembrane region" description="Helical" evidence="6">
    <location>
        <begin position="731"/>
        <end position="749"/>
    </location>
</feature>
<sequence>MLTDYIKVTLRSLSKNKLISSINILGLAISLSAFIFITLYIKKELSYDTGHPHADRLYRIAEIIKSDNFTENSASCPPNTGKFLLKDFPDDIEYMTRFFDFQNPIVTIQLENQELYNEKYVYFTDSAVFDMMDFELIKGNKETVLDAPWKTVVSEAIAKKYWGEENPIGKKITRVGFQNQFEVTGVYKQNSVSHIKTNILHSFATVDAFPFLQQNWVWNPAWTYITLKENVSAKNFEAKFPEFIEKYYDPRSKDGTSHYLIPIEDVHLKSHLEFEMAPNSDIKYVYIFASCAVFLLIIAMVNFVNLSTSYSLLRGKEIGVRKVTGATKSQLIIQFLAESIIIAFIAYFIALGISFVSISYLEPSLEIGVGELFNLKMLSIMTGIVFLIGFLSGVYPAFFISSFDPLVVFKGKMISQGSGKVLRKVLVIAQFTIAIVLIIFTYVTYNQLAMMNNKDYGFDADKIMVLDVANTRIGQTYDAFRTQLMSNVAVENVTVMSDILAVNNNNHEFNHEGMAAGVWNYYPALVVDEEFVSSLGMEIIAGRDYSVKYAREDSMSMIVNKTLAKTLGYANPEDAIGQRMVSRGGNEKIIGVVEDFNYKSLHSPIGPFALDIRRNRQNNNGNFFTRHIAIRLNNTDQATLTHLEEVWKKNVNNVPFTYKMLDDELRKLYQEENNMGSILGTFAILTVIIACLGLFALASFIAQQKMKEIGIRKVLGANFLKLFYVGYKEQFILIVIAFISSIPISYYFVEGWLDDFAYRINIGVWPYVLAGTLAIVISSVTVLSNFYKVIISNPSEVLRDE</sequence>
<comment type="subcellular location">
    <subcellularLocation>
        <location evidence="1">Cell membrane</location>
        <topology evidence="1">Multi-pass membrane protein</topology>
    </subcellularLocation>
</comment>
<dbReference type="InterPro" id="IPR050250">
    <property type="entry name" value="Macrolide_Exporter_MacB"/>
</dbReference>
<evidence type="ECO:0000256" key="4">
    <source>
        <dbReference type="ARBA" id="ARBA00022989"/>
    </source>
</evidence>
<dbReference type="InterPro" id="IPR003838">
    <property type="entry name" value="ABC3_permease_C"/>
</dbReference>
<dbReference type="Pfam" id="PF12704">
    <property type="entry name" value="MacB_PCD"/>
    <property type="match status" value="1"/>
</dbReference>
<keyword evidence="2" id="KW-1003">Cell membrane</keyword>
<keyword evidence="5 6" id="KW-0472">Membrane</keyword>
<keyword evidence="3 6" id="KW-0812">Transmembrane</keyword>
<dbReference type="GO" id="GO:0022857">
    <property type="term" value="F:transmembrane transporter activity"/>
    <property type="evidence" value="ECO:0007669"/>
    <property type="project" value="TreeGrafter"/>
</dbReference>
<feature type="transmembrane region" description="Helical" evidence="6">
    <location>
        <begin position="284"/>
        <end position="306"/>
    </location>
</feature>
<keyword evidence="10" id="KW-1185">Reference proteome</keyword>
<feature type="domain" description="ABC3 transporter permease C-terminal" evidence="7">
    <location>
        <begin position="681"/>
        <end position="794"/>
    </location>
</feature>
<name>A0A1W2G772_REIFA</name>
<evidence type="ECO:0000259" key="8">
    <source>
        <dbReference type="Pfam" id="PF12704"/>
    </source>
</evidence>
<dbReference type="InterPro" id="IPR025857">
    <property type="entry name" value="MacB_PCD"/>
</dbReference>
<feature type="transmembrane region" description="Helical" evidence="6">
    <location>
        <begin position="678"/>
        <end position="702"/>
    </location>
</feature>
<protein>
    <submittedName>
        <fullName evidence="9">Putative ABC transport system permease protein</fullName>
    </submittedName>
</protein>
<feature type="transmembrane region" description="Helical" evidence="6">
    <location>
        <begin position="331"/>
        <end position="358"/>
    </location>
</feature>
<dbReference type="Pfam" id="PF02687">
    <property type="entry name" value="FtsX"/>
    <property type="match status" value="2"/>
</dbReference>
<feature type="transmembrane region" description="Helical" evidence="6">
    <location>
        <begin position="421"/>
        <end position="445"/>
    </location>
</feature>
<dbReference type="PANTHER" id="PTHR30572">
    <property type="entry name" value="MEMBRANE COMPONENT OF TRANSPORTER-RELATED"/>
    <property type="match status" value="1"/>
</dbReference>
<dbReference type="RefSeq" id="WP_084371100.1">
    <property type="nucleotide sequence ID" value="NZ_FWYF01000001.1"/>
</dbReference>
<dbReference type="STRING" id="692418.SAMN04488029_0786"/>
<feature type="domain" description="ABC3 transporter permease C-terminal" evidence="7">
    <location>
        <begin position="292"/>
        <end position="404"/>
    </location>
</feature>